<keyword evidence="1" id="KW-0732">Signal</keyword>
<sequence length="200" mass="21955">MIQQFIYILFFRCGCNARVCVVGSTRRASLDSDQRAPTGGTAAVSVRLPAATDIIQHPHTQQKVGESQCRVSSVLGRNTRELGKQHLFDGSAETCWNSDQGVPQWVALRWSSPVQVTTIIAQFQGGFCGAANTVVEVPQGEGSNEWHTAHSWPLEDVGTPQTLHLPEPLTTTSLRLTFPSSTDFFGRIIMYKLDVLGKKL</sequence>
<dbReference type="Pfam" id="PF00754">
    <property type="entry name" value="F5_F8_type_C"/>
    <property type="match status" value="1"/>
</dbReference>
<dbReference type="SUPFAM" id="SSF49785">
    <property type="entry name" value="Galactose-binding domain-like"/>
    <property type="match status" value="1"/>
</dbReference>
<dbReference type="Gene3D" id="2.60.120.260">
    <property type="entry name" value="Galactose-binding domain-like"/>
    <property type="match status" value="1"/>
</dbReference>
<organism evidence="3">
    <name type="scientific">Scylla olivacea</name>
    <name type="common">Orange mud crab</name>
    <name type="synonym">Cancer olivacea</name>
    <dbReference type="NCBI Taxonomy" id="85551"/>
    <lineage>
        <taxon>Eukaryota</taxon>
        <taxon>Metazoa</taxon>
        <taxon>Ecdysozoa</taxon>
        <taxon>Arthropoda</taxon>
        <taxon>Crustacea</taxon>
        <taxon>Multicrustacea</taxon>
        <taxon>Malacostraca</taxon>
        <taxon>Eumalacostraca</taxon>
        <taxon>Eucarida</taxon>
        <taxon>Decapoda</taxon>
        <taxon>Pleocyemata</taxon>
        <taxon>Brachyura</taxon>
        <taxon>Eubrachyura</taxon>
        <taxon>Portunoidea</taxon>
        <taxon>Portunidae</taxon>
        <taxon>Portuninae</taxon>
        <taxon>Scylla</taxon>
    </lineage>
</organism>
<accession>A0A0P4W2W2</accession>
<name>A0A0P4W2W2_SCYOL</name>
<dbReference type="InterPro" id="IPR000421">
    <property type="entry name" value="FA58C"/>
</dbReference>
<feature type="signal peptide" evidence="1">
    <location>
        <begin position="1"/>
        <end position="17"/>
    </location>
</feature>
<dbReference type="EMBL" id="GDRN01092041">
    <property type="protein sequence ID" value="JAI60166.1"/>
    <property type="molecule type" value="Transcribed_RNA"/>
</dbReference>
<proteinExistence type="predicted"/>
<protein>
    <recommendedName>
        <fullName evidence="2">F5/8 type C domain-containing protein</fullName>
    </recommendedName>
</protein>
<reference evidence="3" key="1">
    <citation type="submission" date="2015-09" db="EMBL/GenBank/DDBJ databases">
        <title>Scylla olivacea transcriptome.</title>
        <authorList>
            <person name="Ikhwanuddin M."/>
        </authorList>
    </citation>
    <scope>NUCLEOTIDE SEQUENCE</scope>
</reference>
<feature type="domain" description="F5/8 type C" evidence="2">
    <location>
        <begin position="79"/>
        <end position="181"/>
    </location>
</feature>
<evidence type="ECO:0000313" key="3">
    <source>
        <dbReference type="EMBL" id="JAI60166.1"/>
    </source>
</evidence>
<dbReference type="InterPro" id="IPR008979">
    <property type="entry name" value="Galactose-bd-like_sf"/>
</dbReference>
<dbReference type="AlphaFoldDB" id="A0A0P4W2W2"/>
<evidence type="ECO:0000259" key="2">
    <source>
        <dbReference type="Pfam" id="PF00754"/>
    </source>
</evidence>
<feature type="chain" id="PRO_5006070265" description="F5/8 type C domain-containing protein" evidence="1">
    <location>
        <begin position="18"/>
        <end position="200"/>
    </location>
</feature>
<evidence type="ECO:0000256" key="1">
    <source>
        <dbReference type="SAM" id="SignalP"/>
    </source>
</evidence>